<accession>A0A0A9F7B2</accession>
<sequence length="118" mass="13120">MDESVLNGAVSGCSTDDLSCWCTMVLAYFRTLFMLPFLLSHHIAADCSCSFLEIVDSCYQCTVRSHRLHCMSGCCGPLQVQSLMNMPLLFLQPLLSSLYLVDFGLLLQFSQGMQHVAL</sequence>
<organism evidence="1">
    <name type="scientific">Arundo donax</name>
    <name type="common">Giant reed</name>
    <name type="synonym">Donax arundinaceus</name>
    <dbReference type="NCBI Taxonomy" id="35708"/>
    <lineage>
        <taxon>Eukaryota</taxon>
        <taxon>Viridiplantae</taxon>
        <taxon>Streptophyta</taxon>
        <taxon>Embryophyta</taxon>
        <taxon>Tracheophyta</taxon>
        <taxon>Spermatophyta</taxon>
        <taxon>Magnoliopsida</taxon>
        <taxon>Liliopsida</taxon>
        <taxon>Poales</taxon>
        <taxon>Poaceae</taxon>
        <taxon>PACMAD clade</taxon>
        <taxon>Arundinoideae</taxon>
        <taxon>Arundineae</taxon>
        <taxon>Arundo</taxon>
    </lineage>
</organism>
<reference evidence="1" key="2">
    <citation type="journal article" date="2015" name="Data Brief">
        <title>Shoot transcriptome of the giant reed, Arundo donax.</title>
        <authorList>
            <person name="Barrero R.A."/>
            <person name="Guerrero F.D."/>
            <person name="Moolhuijzen P."/>
            <person name="Goolsby J.A."/>
            <person name="Tidwell J."/>
            <person name="Bellgard S.E."/>
            <person name="Bellgard M.I."/>
        </authorList>
    </citation>
    <scope>NUCLEOTIDE SEQUENCE</scope>
    <source>
        <tissue evidence="1">Shoot tissue taken approximately 20 cm above the soil surface</tissue>
    </source>
</reference>
<reference evidence="1" key="1">
    <citation type="submission" date="2014-09" db="EMBL/GenBank/DDBJ databases">
        <authorList>
            <person name="Magalhaes I.L.F."/>
            <person name="Oliveira U."/>
            <person name="Santos F.R."/>
            <person name="Vidigal T.H.D.A."/>
            <person name="Brescovit A.D."/>
            <person name="Santos A.J."/>
        </authorList>
    </citation>
    <scope>NUCLEOTIDE SEQUENCE</scope>
    <source>
        <tissue evidence="1">Shoot tissue taken approximately 20 cm above the soil surface</tissue>
    </source>
</reference>
<protein>
    <submittedName>
        <fullName evidence="1">Uncharacterized protein</fullName>
    </submittedName>
</protein>
<dbReference type="AlphaFoldDB" id="A0A0A9F7B2"/>
<proteinExistence type="predicted"/>
<evidence type="ECO:0000313" key="1">
    <source>
        <dbReference type="EMBL" id="JAE04118.1"/>
    </source>
</evidence>
<name>A0A0A9F7B2_ARUDO</name>
<dbReference type="EMBL" id="GBRH01193778">
    <property type="protein sequence ID" value="JAE04118.1"/>
    <property type="molecule type" value="Transcribed_RNA"/>
</dbReference>